<keyword evidence="3" id="KW-0808">Transferase</keyword>
<dbReference type="OrthoDB" id="9803562at2"/>
<evidence type="ECO:0000259" key="2">
    <source>
        <dbReference type="PROSITE" id="PS50405"/>
    </source>
</evidence>
<comment type="caution">
    <text evidence="3">The sequence shown here is derived from an EMBL/GenBank/DDBJ whole genome shotgun (WGS) entry which is preliminary data.</text>
</comment>
<name>A0A4Y9RUX5_9CAUL</name>
<dbReference type="PROSITE" id="PS50405">
    <property type="entry name" value="GST_CTER"/>
    <property type="match status" value="1"/>
</dbReference>
<dbReference type="InterPro" id="IPR040079">
    <property type="entry name" value="Glutathione_S-Trfase"/>
</dbReference>
<dbReference type="CDD" id="cd03048">
    <property type="entry name" value="GST_N_Ure2p_like"/>
    <property type="match status" value="1"/>
</dbReference>
<dbReference type="GO" id="GO:0016740">
    <property type="term" value="F:transferase activity"/>
    <property type="evidence" value="ECO:0007669"/>
    <property type="project" value="UniProtKB-KW"/>
</dbReference>
<dbReference type="Pfam" id="PF25907">
    <property type="entry name" value="DUF7962"/>
    <property type="match status" value="1"/>
</dbReference>
<protein>
    <submittedName>
        <fullName evidence="3">Glutathione S-transferase</fullName>
    </submittedName>
</protein>
<feature type="domain" description="GST N-terminal" evidence="1">
    <location>
        <begin position="18"/>
        <end position="105"/>
    </location>
</feature>
<evidence type="ECO:0000259" key="1">
    <source>
        <dbReference type="PROSITE" id="PS50404"/>
    </source>
</evidence>
<sequence>MTDLSAFPITQRWPAQHPDRIQLYSLPTPNGVKVSIMLEEVGLAYEPHLVDITKNETWGPEFLSLNPNGKIPAILDPNGPGGQPLALFESGAILIYLAEKTGKLLSTDPATRYETIQWVMFQMGAIGPMFGQLGFFHRFAGKDYEDKRPRDRYVAESRRLLGVLETRLANEGGEPRDWIVGDYSIADVATLGWVRNLIGFYEAGELVGFADFPRVAAWLERGLARPAVQRGLEIPARH</sequence>
<dbReference type="PANTHER" id="PTHR44051">
    <property type="entry name" value="GLUTATHIONE S-TRANSFERASE-RELATED"/>
    <property type="match status" value="1"/>
</dbReference>
<dbReference type="InterPro" id="IPR036249">
    <property type="entry name" value="Thioredoxin-like_sf"/>
</dbReference>
<dbReference type="PANTHER" id="PTHR44051:SF19">
    <property type="entry name" value="DISULFIDE-BOND OXIDOREDUCTASE YFCG"/>
    <property type="match status" value="1"/>
</dbReference>
<reference evidence="3 4" key="1">
    <citation type="submission" date="2019-03" db="EMBL/GenBank/DDBJ databases">
        <title>Draft genome of Brevundimonas sp. a heavy metal resistant soil bacteria.</title>
        <authorList>
            <person name="Soto J."/>
        </authorList>
    </citation>
    <scope>NUCLEOTIDE SEQUENCE [LARGE SCALE GENOMIC DNA]</scope>
    <source>
        <strain evidence="3 4">B-10</strain>
    </source>
</reference>
<dbReference type="AlphaFoldDB" id="A0A4Y9RUX5"/>
<dbReference type="SFLD" id="SFLDG00358">
    <property type="entry name" value="Main_(cytGST)"/>
    <property type="match status" value="1"/>
</dbReference>
<feature type="domain" description="GST C-terminal" evidence="2">
    <location>
        <begin position="108"/>
        <end position="238"/>
    </location>
</feature>
<dbReference type="Pfam" id="PF02798">
    <property type="entry name" value="GST_N"/>
    <property type="match status" value="1"/>
</dbReference>
<evidence type="ECO:0000313" key="4">
    <source>
        <dbReference type="Proteomes" id="UP000298216"/>
    </source>
</evidence>
<dbReference type="SUPFAM" id="SSF52833">
    <property type="entry name" value="Thioredoxin-like"/>
    <property type="match status" value="1"/>
</dbReference>
<dbReference type="Proteomes" id="UP000298216">
    <property type="component" value="Unassembled WGS sequence"/>
</dbReference>
<dbReference type="SUPFAM" id="SSF47616">
    <property type="entry name" value="GST C-terminal domain-like"/>
    <property type="match status" value="1"/>
</dbReference>
<dbReference type="SFLD" id="SFLDG01151">
    <property type="entry name" value="Main.2:_Nu-like"/>
    <property type="match status" value="1"/>
</dbReference>
<proteinExistence type="predicted"/>
<evidence type="ECO:0000313" key="3">
    <source>
        <dbReference type="EMBL" id="TFW12031.1"/>
    </source>
</evidence>
<dbReference type="InterPro" id="IPR058268">
    <property type="entry name" value="DUF7962"/>
</dbReference>
<organism evidence="3 4">
    <name type="scientific">Brevundimonas intermedia</name>
    <dbReference type="NCBI Taxonomy" id="74315"/>
    <lineage>
        <taxon>Bacteria</taxon>
        <taxon>Pseudomonadati</taxon>
        <taxon>Pseudomonadota</taxon>
        <taxon>Alphaproteobacteria</taxon>
        <taxon>Caulobacterales</taxon>
        <taxon>Caulobacteraceae</taxon>
        <taxon>Brevundimonas</taxon>
    </lineage>
</organism>
<dbReference type="Gene3D" id="1.20.1050.10">
    <property type="match status" value="1"/>
</dbReference>
<dbReference type="EMBL" id="SPVH01000006">
    <property type="protein sequence ID" value="TFW12031.1"/>
    <property type="molecule type" value="Genomic_DNA"/>
</dbReference>
<gene>
    <name evidence="3" type="ORF">EGY25_08230</name>
</gene>
<dbReference type="CDD" id="cd03178">
    <property type="entry name" value="GST_C_Ure2p_like"/>
    <property type="match status" value="1"/>
</dbReference>
<dbReference type="PROSITE" id="PS50404">
    <property type="entry name" value="GST_NTER"/>
    <property type="match status" value="1"/>
</dbReference>
<dbReference type="InterPro" id="IPR010987">
    <property type="entry name" value="Glutathione-S-Trfase_C-like"/>
</dbReference>
<dbReference type="Gene3D" id="3.40.30.10">
    <property type="entry name" value="Glutaredoxin"/>
    <property type="match status" value="1"/>
</dbReference>
<dbReference type="RefSeq" id="WP_135194516.1">
    <property type="nucleotide sequence ID" value="NZ_SPVH01000006.1"/>
</dbReference>
<dbReference type="SFLD" id="SFLDS00019">
    <property type="entry name" value="Glutathione_Transferase_(cytos"/>
    <property type="match status" value="1"/>
</dbReference>
<keyword evidence="4" id="KW-1185">Reference proteome</keyword>
<dbReference type="InterPro" id="IPR036282">
    <property type="entry name" value="Glutathione-S-Trfase_C_sf"/>
</dbReference>
<dbReference type="InterPro" id="IPR004045">
    <property type="entry name" value="Glutathione_S-Trfase_N"/>
</dbReference>
<accession>A0A4Y9RUX5</accession>